<dbReference type="EMBL" id="JACGWN010000064">
    <property type="protein sequence ID" value="KAL0386742.1"/>
    <property type="molecule type" value="Genomic_DNA"/>
</dbReference>
<organism evidence="1">
    <name type="scientific">Sesamum latifolium</name>
    <dbReference type="NCBI Taxonomy" id="2727402"/>
    <lineage>
        <taxon>Eukaryota</taxon>
        <taxon>Viridiplantae</taxon>
        <taxon>Streptophyta</taxon>
        <taxon>Embryophyta</taxon>
        <taxon>Tracheophyta</taxon>
        <taxon>Spermatophyta</taxon>
        <taxon>Magnoliopsida</taxon>
        <taxon>eudicotyledons</taxon>
        <taxon>Gunneridae</taxon>
        <taxon>Pentapetalae</taxon>
        <taxon>asterids</taxon>
        <taxon>lamiids</taxon>
        <taxon>Lamiales</taxon>
        <taxon>Pedaliaceae</taxon>
        <taxon>Sesamum</taxon>
    </lineage>
</organism>
<protein>
    <submittedName>
        <fullName evidence="1">Uncharacterized protein</fullName>
    </submittedName>
</protein>
<accession>A0AAW2S310</accession>
<comment type="caution">
    <text evidence="1">The sequence shown here is derived from an EMBL/GenBank/DDBJ whole genome shotgun (WGS) entry which is preliminary data.</text>
</comment>
<dbReference type="AlphaFoldDB" id="A0AAW2S310"/>
<sequence length="106" mass="12335">MAAHIRNDQLLVFSFQNSLTGPAFAMALEHSKLKKRNDLADSFMKEYKSNQDMVPTRSQLESMEMKRNETFSGKPLDHEFSQPSDKLQVLAHMRLSNRNSYNRTRN</sequence>
<name>A0AAW2S310_9LAMI</name>
<proteinExistence type="predicted"/>
<evidence type="ECO:0000313" key="1">
    <source>
        <dbReference type="EMBL" id="KAL0386742.1"/>
    </source>
</evidence>
<reference evidence="1" key="2">
    <citation type="journal article" date="2024" name="Plant">
        <title>Genomic evolution and insights into agronomic trait innovations of Sesamum species.</title>
        <authorList>
            <person name="Miao H."/>
            <person name="Wang L."/>
            <person name="Qu L."/>
            <person name="Liu H."/>
            <person name="Sun Y."/>
            <person name="Le M."/>
            <person name="Wang Q."/>
            <person name="Wei S."/>
            <person name="Zheng Y."/>
            <person name="Lin W."/>
            <person name="Duan Y."/>
            <person name="Cao H."/>
            <person name="Xiong S."/>
            <person name="Wang X."/>
            <person name="Wei L."/>
            <person name="Li C."/>
            <person name="Ma Q."/>
            <person name="Ju M."/>
            <person name="Zhao R."/>
            <person name="Li G."/>
            <person name="Mu C."/>
            <person name="Tian Q."/>
            <person name="Mei H."/>
            <person name="Zhang T."/>
            <person name="Gao T."/>
            <person name="Zhang H."/>
        </authorList>
    </citation>
    <scope>NUCLEOTIDE SEQUENCE</scope>
    <source>
        <strain evidence="1">KEN1</strain>
    </source>
</reference>
<reference evidence="1" key="1">
    <citation type="submission" date="2020-06" db="EMBL/GenBank/DDBJ databases">
        <authorList>
            <person name="Li T."/>
            <person name="Hu X."/>
            <person name="Zhang T."/>
            <person name="Song X."/>
            <person name="Zhang H."/>
            <person name="Dai N."/>
            <person name="Sheng W."/>
            <person name="Hou X."/>
            <person name="Wei L."/>
        </authorList>
    </citation>
    <scope>NUCLEOTIDE SEQUENCE</scope>
    <source>
        <strain evidence="1">KEN1</strain>
        <tissue evidence="1">Leaf</tissue>
    </source>
</reference>
<gene>
    <name evidence="1" type="ORF">Slati_4582900</name>
</gene>